<accession>A0A2A9DXR1</accession>
<name>A0A2A9DXR1_9MICO</name>
<dbReference type="EMBL" id="PDJE01000001">
    <property type="protein sequence ID" value="PFG30709.1"/>
    <property type="molecule type" value="Genomic_DNA"/>
</dbReference>
<feature type="domain" description="Putative antitoxin VapB45-like DNA-binding HTH" evidence="1">
    <location>
        <begin position="32"/>
        <end position="111"/>
    </location>
</feature>
<gene>
    <name evidence="2" type="ORF">ATJ78_1645</name>
</gene>
<dbReference type="Pfam" id="PF21321">
    <property type="entry name" value="HTH_66"/>
    <property type="match status" value="1"/>
</dbReference>
<sequence>MCCPQRPELQVFVVIQSYDQSMATLPEIYLAPRYSQAEAARIIDVPPNSLRNWASGYTYPTREGRRESTSLITLAEPFRSLIVPFAGLAEAYVVKTLRDAGLSMQRIRPAVLALKKEIGTQDALLSGRLKTDGVELLYEYLDDPDASPDSESSLAVVRNKQRMFREVVQEHLQTVTYSPENMISRFYPAKFGGTDVIVDPRINAGKPTFESVGARVSDVVGRIEAGEPFDEVIDDFGLDEVVARRVIHEYGS</sequence>
<evidence type="ECO:0000313" key="2">
    <source>
        <dbReference type="EMBL" id="PFG30709.1"/>
    </source>
</evidence>
<dbReference type="InterPro" id="IPR048708">
    <property type="entry name" value="VapB45-like_HTH"/>
</dbReference>
<dbReference type="Proteomes" id="UP000221369">
    <property type="component" value="Unassembled WGS sequence"/>
</dbReference>
<keyword evidence="3" id="KW-1185">Reference proteome</keyword>
<evidence type="ECO:0000259" key="1">
    <source>
        <dbReference type="Pfam" id="PF21321"/>
    </source>
</evidence>
<protein>
    <submittedName>
        <fullName evidence="2">Uncharacterized protein DUF433</fullName>
    </submittedName>
</protein>
<proteinExistence type="predicted"/>
<dbReference type="Pfam" id="PF04255">
    <property type="entry name" value="DUF433"/>
    <property type="match status" value="1"/>
</dbReference>
<comment type="caution">
    <text evidence="2">The sequence shown here is derived from an EMBL/GenBank/DDBJ whole genome shotgun (WGS) entry which is preliminary data.</text>
</comment>
<evidence type="ECO:0000313" key="3">
    <source>
        <dbReference type="Proteomes" id="UP000221369"/>
    </source>
</evidence>
<reference evidence="2 3" key="1">
    <citation type="submission" date="2017-10" db="EMBL/GenBank/DDBJ databases">
        <title>Sequencing the genomes of 1000 actinobacteria strains.</title>
        <authorList>
            <person name="Klenk H.-P."/>
        </authorList>
    </citation>
    <scope>NUCLEOTIDE SEQUENCE [LARGE SCALE GENOMIC DNA]</scope>
    <source>
        <strain evidence="2 3">DSM 21798</strain>
    </source>
</reference>
<dbReference type="AlphaFoldDB" id="A0A2A9DXR1"/>
<organism evidence="2 3">
    <name type="scientific">Paramicrobacterium agarici</name>
    <dbReference type="NCBI Taxonomy" id="630514"/>
    <lineage>
        <taxon>Bacteria</taxon>
        <taxon>Bacillati</taxon>
        <taxon>Actinomycetota</taxon>
        <taxon>Actinomycetes</taxon>
        <taxon>Micrococcales</taxon>
        <taxon>Microbacteriaceae</taxon>
        <taxon>Paramicrobacterium</taxon>
    </lineage>
</organism>
<dbReference type="InterPro" id="IPR007367">
    <property type="entry name" value="DUF433"/>
</dbReference>